<feature type="compositionally biased region" description="Low complexity" evidence="4">
    <location>
        <begin position="647"/>
        <end position="657"/>
    </location>
</feature>
<dbReference type="STRING" id="4999.A0A1Y1UNR2"/>
<dbReference type="GeneID" id="33556850"/>
<sequence length="719" mass="78198">MRIHVLGLGSIGTLVTHHLRLANPELPITLIYKRGRIFKGDTAQDHELTVQRDGQETRSRGFNHEIWNKTGEEAMLANSKRVLGVPPENGPAVTPRTSDSDIPSLIVCLKTPATTKALTELAPRLSPSSVITLIQNGMGTYEELCHTIWPNVAKRPQFILGTTTHGATTAIKNKVAITKHTSAAGTGDIKFGIVPDPRKQQDFEAWLWGKSSLDKLSVLEQPSSPRLPLPPAPSSEYRNLADTLSTLLSLDQLGSSLIPYAHLQHEKLFKTALNSLINPLTAVLGAGALPNGSLTRSSPASRIMTQLAQETSDAITASLLAQYAPAQPPADILRLFSADSLSSRALALARDTQYNTSSMAVDVSAGRETEVAYINGRIKALGDANGIRTPCHQMITAMVEHTSLINGGGSAATPSAVRAVRKLKDRRERLLVFDSLPRRFFPKRMELEQERVRATRRQARVMEALREDKTREQIREDRRKRRQDKAILIRESFANHVAEGNVLPTLMGVLKRNTRTSKANSESSATAEPLTSEAEDATSDPSDPPIGASAAAEQQHTHKAETVASAKADATARPADLSPTTSSLDDAIAASQRMSSPSASPQSPFTPYVHRLSIDDMIASAPRQERTWDVPALPPTSRGPLPKKRVPSAPLAISPSSPEEKYQIPGIPTSRPKVMADWMDSMITSAPRAERTWEVPKTAPGQAPRRDMKRSSVSQRQGS</sequence>
<feature type="region of interest" description="Disordered" evidence="4">
    <location>
        <begin position="514"/>
        <end position="582"/>
    </location>
</feature>
<protein>
    <submittedName>
        <fullName evidence="7">Ketopantoate reductase PanE/ApbA C terminal-domain-containing protein</fullName>
    </submittedName>
</protein>
<dbReference type="SUPFAM" id="SSF51735">
    <property type="entry name" value="NAD(P)-binding Rossmann-fold domains"/>
    <property type="match status" value="1"/>
</dbReference>
<feature type="region of interest" description="Disordered" evidence="4">
    <location>
        <begin position="623"/>
        <end position="673"/>
    </location>
</feature>
<feature type="region of interest" description="Disordered" evidence="4">
    <location>
        <begin position="685"/>
        <end position="719"/>
    </location>
</feature>
<comment type="caution">
    <text evidence="7">The sequence shown here is derived from an EMBL/GenBank/DDBJ whole genome shotgun (WGS) entry which is preliminary data.</text>
</comment>
<dbReference type="InterPro" id="IPR013332">
    <property type="entry name" value="KPR_N"/>
</dbReference>
<dbReference type="InterPro" id="IPR050838">
    <property type="entry name" value="Ketopantoate_reductase"/>
</dbReference>
<dbReference type="Gene3D" id="1.10.1040.10">
    <property type="entry name" value="N-(1-d-carboxylethyl)-l-norvaline Dehydrogenase, domain 2"/>
    <property type="match status" value="1"/>
</dbReference>
<evidence type="ECO:0000313" key="8">
    <source>
        <dbReference type="Proteomes" id="UP000193218"/>
    </source>
</evidence>
<evidence type="ECO:0000313" key="7">
    <source>
        <dbReference type="EMBL" id="ORX39106.1"/>
    </source>
</evidence>
<reference evidence="7 8" key="1">
    <citation type="submission" date="2017-03" db="EMBL/GenBank/DDBJ databases">
        <title>Widespread Adenine N6-methylation of Active Genes in Fungi.</title>
        <authorList>
            <consortium name="DOE Joint Genome Institute"/>
            <person name="Mondo S.J."/>
            <person name="Dannebaum R.O."/>
            <person name="Kuo R.C."/>
            <person name="Louie K.B."/>
            <person name="Bewick A.J."/>
            <person name="Labutti K."/>
            <person name="Haridas S."/>
            <person name="Kuo A."/>
            <person name="Salamov A."/>
            <person name="Ahrendt S.R."/>
            <person name="Lau R."/>
            <person name="Bowen B.P."/>
            <person name="Lipzen A."/>
            <person name="Sullivan W."/>
            <person name="Andreopoulos W.B."/>
            <person name="Clum A."/>
            <person name="Lindquist E."/>
            <person name="Daum C."/>
            <person name="Northen T.R."/>
            <person name="Ramamoorthy G."/>
            <person name="Schmitz R.J."/>
            <person name="Gryganskyi A."/>
            <person name="Culley D."/>
            <person name="Magnuson J."/>
            <person name="James T.Y."/>
            <person name="O'Malley M.A."/>
            <person name="Stajich J.E."/>
            <person name="Spatafora J.W."/>
            <person name="Visel A."/>
            <person name="Grigoriev I.V."/>
        </authorList>
    </citation>
    <scope>NUCLEOTIDE SEQUENCE [LARGE SCALE GENOMIC DNA]</scope>
    <source>
        <strain evidence="7 8">NRRL Y-17943</strain>
    </source>
</reference>
<dbReference type="InParanoid" id="A0A1Y1UNR2"/>
<keyword evidence="2" id="KW-0521">NADP</keyword>
<dbReference type="PANTHER" id="PTHR43765:SF2">
    <property type="entry name" value="2-DEHYDROPANTOATE 2-REDUCTASE"/>
    <property type="match status" value="1"/>
</dbReference>
<feature type="domain" description="Ketopantoate reductase N-terminal" evidence="5">
    <location>
        <begin position="3"/>
        <end position="193"/>
    </location>
</feature>
<keyword evidence="3" id="KW-0560">Oxidoreductase</keyword>
<dbReference type="GO" id="GO:0008677">
    <property type="term" value="F:2-dehydropantoate 2-reductase activity"/>
    <property type="evidence" value="ECO:0007669"/>
    <property type="project" value="TreeGrafter"/>
</dbReference>
<dbReference type="Proteomes" id="UP000193218">
    <property type="component" value="Unassembled WGS sequence"/>
</dbReference>
<dbReference type="Pfam" id="PF08546">
    <property type="entry name" value="ApbA_C"/>
    <property type="match status" value="1"/>
</dbReference>
<evidence type="ECO:0000256" key="3">
    <source>
        <dbReference type="ARBA" id="ARBA00023002"/>
    </source>
</evidence>
<name>A0A1Y1UNR2_9TREE</name>
<evidence type="ECO:0000256" key="1">
    <source>
        <dbReference type="ARBA" id="ARBA00007870"/>
    </source>
</evidence>
<gene>
    <name evidence="7" type="ORF">BD324DRAFT_618530</name>
</gene>
<proteinExistence type="inferred from homology"/>
<organism evidence="7 8">
    <name type="scientific">Kockovaella imperatae</name>
    <dbReference type="NCBI Taxonomy" id="4999"/>
    <lineage>
        <taxon>Eukaryota</taxon>
        <taxon>Fungi</taxon>
        <taxon>Dikarya</taxon>
        <taxon>Basidiomycota</taxon>
        <taxon>Agaricomycotina</taxon>
        <taxon>Tremellomycetes</taxon>
        <taxon>Tremellales</taxon>
        <taxon>Cuniculitremaceae</taxon>
        <taxon>Kockovaella</taxon>
    </lineage>
</organism>
<dbReference type="EMBL" id="NBSH01000003">
    <property type="protein sequence ID" value="ORX39106.1"/>
    <property type="molecule type" value="Genomic_DNA"/>
</dbReference>
<evidence type="ECO:0000256" key="2">
    <source>
        <dbReference type="ARBA" id="ARBA00022857"/>
    </source>
</evidence>
<keyword evidence="8" id="KW-1185">Reference proteome</keyword>
<accession>A0A1Y1UNR2</accession>
<dbReference type="InterPro" id="IPR036291">
    <property type="entry name" value="NAD(P)-bd_dom_sf"/>
</dbReference>
<dbReference type="InterPro" id="IPR008927">
    <property type="entry name" value="6-PGluconate_DH-like_C_sf"/>
</dbReference>
<dbReference type="InterPro" id="IPR013752">
    <property type="entry name" value="KPA_reductase"/>
</dbReference>
<evidence type="ECO:0000259" key="5">
    <source>
        <dbReference type="Pfam" id="PF02558"/>
    </source>
</evidence>
<evidence type="ECO:0000259" key="6">
    <source>
        <dbReference type="Pfam" id="PF08546"/>
    </source>
</evidence>
<dbReference type="AlphaFoldDB" id="A0A1Y1UNR2"/>
<dbReference type="GO" id="GO:0005739">
    <property type="term" value="C:mitochondrion"/>
    <property type="evidence" value="ECO:0007669"/>
    <property type="project" value="TreeGrafter"/>
</dbReference>
<evidence type="ECO:0000256" key="4">
    <source>
        <dbReference type="SAM" id="MobiDB-lite"/>
    </source>
</evidence>
<dbReference type="RefSeq" id="XP_021872969.1">
    <property type="nucleotide sequence ID" value="XM_022015042.1"/>
</dbReference>
<dbReference type="FunCoup" id="A0A1Y1UNR2">
    <property type="interactions" value="206"/>
</dbReference>
<feature type="domain" description="Ketopantoate reductase C-terminal" evidence="6">
    <location>
        <begin position="263"/>
        <end position="401"/>
    </location>
</feature>
<dbReference type="Pfam" id="PF02558">
    <property type="entry name" value="ApbA"/>
    <property type="match status" value="1"/>
</dbReference>
<comment type="similarity">
    <text evidence="1">Belongs to the ketopantoate reductase family.</text>
</comment>
<dbReference type="GO" id="GO:0050661">
    <property type="term" value="F:NADP binding"/>
    <property type="evidence" value="ECO:0007669"/>
    <property type="project" value="TreeGrafter"/>
</dbReference>
<dbReference type="SUPFAM" id="SSF48179">
    <property type="entry name" value="6-phosphogluconate dehydrogenase C-terminal domain-like"/>
    <property type="match status" value="1"/>
</dbReference>
<dbReference type="PANTHER" id="PTHR43765">
    <property type="entry name" value="2-DEHYDROPANTOATE 2-REDUCTASE-RELATED"/>
    <property type="match status" value="1"/>
</dbReference>
<dbReference type="OrthoDB" id="73846at2759"/>
<dbReference type="InterPro" id="IPR013328">
    <property type="entry name" value="6PGD_dom2"/>
</dbReference>
<dbReference type="Gene3D" id="3.40.50.720">
    <property type="entry name" value="NAD(P)-binding Rossmann-like Domain"/>
    <property type="match status" value="1"/>
</dbReference>
<feature type="compositionally biased region" description="Polar residues" evidence="4">
    <location>
        <begin position="516"/>
        <end position="526"/>
    </location>
</feature>